<accession>A0A3N2RH20</accession>
<proteinExistence type="predicted"/>
<dbReference type="Pfam" id="PF01345">
    <property type="entry name" value="DUF11"/>
    <property type="match status" value="1"/>
</dbReference>
<dbReference type="AlphaFoldDB" id="A0A3N2RH20"/>
<feature type="region of interest" description="Disordered" evidence="1">
    <location>
        <begin position="1"/>
        <end position="22"/>
    </location>
</feature>
<feature type="domain" description="DUF11" evidence="3">
    <location>
        <begin position="423"/>
        <end position="505"/>
    </location>
</feature>
<evidence type="ECO:0000313" key="5">
    <source>
        <dbReference type="EMBL" id="ROU06681.1"/>
    </source>
</evidence>
<feature type="chain" id="PRO_5018251039" evidence="2">
    <location>
        <begin position="45"/>
        <end position="507"/>
    </location>
</feature>
<sequence>MPSLCKRSRAMSNSLPASSPSPRAWRRTAALAFAFAFACSSAHAQTQLLRVDYESGTIDSGIPDLTTSDASAADAIFVSDTARAGRYAIAHKVVLDDPAYVSEGKPRSESAALSILPARYRSGDHRRYAFSLMLKDWEDYTAGSIASVDIVWQFKHTQGGPDMFVGVRRNQLILRYGNTQSVLINDIRPYDNAWIDLRFDVLWTDTPTGYFTADLRLPGESGFTRRAGVAGIVTLDPTATGAFGYPKWGLYRPDSDSSRGSAITRIALHDEISVTALPVARIRLNKAFAPSGRAADGDQFTLSIAPPAPAGAVRATTTGSGAQVTSLPALLVAASGGGTYVLSEAAAASAPGTDLGRYRTAYACTNARAGGQAPRGDGASFALTLADEDDLSCTFTNTRLGDSDLAIAVTNTPAQGPGDQPDDSVLAGTVSTYRIRVSNNGPDAATGAIVRDAALAGLSCSDPVPCAGVACPGPTVAVADLMGAGVTLGELANGASVSLDVSCLVAR</sequence>
<dbReference type="InterPro" id="IPR001434">
    <property type="entry name" value="OmcB-like_DUF11"/>
</dbReference>
<evidence type="ECO:0000313" key="6">
    <source>
        <dbReference type="Proteomes" id="UP000275910"/>
    </source>
</evidence>
<evidence type="ECO:0000259" key="3">
    <source>
        <dbReference type="Pfam" id="PF01345"/>
    </source>
</evidence>
<dbReference type="Gene3D" id="2.60.120.200">
    <property type="match status" value="1"/>
</dbReference>
<organism evidence="5 6">
    <name type="scientific">Lysobacter enzymogenes</name>
    <dbReference type="NCBI Taxonomy" id="69"/>
    <lineage>
        <taxon>Bacteria</taxon>
        <taxon>Pseudomonadati</taxon>
        <taxon>Pseudomonadota</taxon>
        <taxon>Gammaproteobacteria</taxon>
        <taxon>Lysobacterales</taxon>
        <taxon>Lysobacteraceae</taxon>
        <taxon>Lysobacter</taxon>
    </lineage>
</organism>
<dbReference type="Proteomes" id="UP000275910">
    <property type="component" value="Unassembled WGS sequence"/>
</dbReference>
<evidence type="ECO:0000259" key="4">
    <source>
        <dbReference type="Pfam" id="PF20674"/>
    </source>
</evidence>
<reference evidence="5 6" key="1">
    <citation type="submission" date="2018-10" db="EMBL/GenBank/DDBJ databases">
        <title>The genome of Lysobacter enzymogenes OH11.</title>
        <authorList>
            <person name="Liu F."/>
            <person name="Zhao Y."/>
            <person name="Qian G."/>
            <person name="Chen Y."/>
            <person name="Xu H."/>
        </authorList>
    </citation>
    <scope>NUCLEOTIDE SEQUENCE [LARGE SCALE GENOMIC DNA]</scope>
    <source>
        <strain evidence="5 6">OH11</strain>
    </source>
</reference>
<dbReference type="Pfam" id="PF14099">
    <property type="entry name" value="Polysacc_lyase"/>
    <property type="match status" value="1"/>
</dbReference>
<dbReference type="NCBIfam" id="TIGR01451">
    <property type="entry name" value="B_ant_repeat"/>
    <property type="match status" value="1"/>
</dbReference>
<gene>
    <name evidence="5" type="ORF">D9T17_12580</name>
</gene>
<feature type="domain" description="SpaA-like prealbumin fold" evidence="4">
    <location>
        <begin position="282"/>
        <end position="399"/>
    </location>
</feature>
<protein>
    <submittedName>
        <fullName evidence="5">Uncharacterized protein</fullName>
    </submittedName>
</protein>
<feature type="signal peptide" evidence="2">
    <location>
        <begin position="1"/>
        <end position="44"/>
    </location>
</feature>
<name>A0A3N2RH20_LYSEN</name>
<keyword evidence="2" id="KW-0732">Signal</keyword>
<comment type="caution">
    <text evidence="5">The sequence shown here is derived from an EMBL/GenBank/DDBJ whole genome shotgun (WGS) entry which is preliminary data.</text>
</comment>
<dbReference type="InterPro" id="IPR047589">
    <property type="entry name" value="DUF11_rpt"/>
</dbReference>
<dbReference type="InterPro" id="IPR025975">
    <property type="entry name" value="Polysacc_lyase"/>
</dbReference>
<dbReference type="InterPro" id="IPR048834">
    <property type="entry name" value="SpaA_pre-album"/>
</dbReference>
<evidence type="ECO:0000256" key="1">
    <source>
        <dbReference type="SAM" id="MobiDB-lite"/>
    </source>
</evidence>
<dbReference type="EMBL" id="RCTY01000031">
    <property type="protein sequence ID" value="ROU06681.1"/>
    <property type="molecule type" value="Genomic_DNA"/>
</dbReference>
<dbReference type="Pfam" id="PF20674">
    <property type="entry name" value="SpaA_3"/>
    <property type="match status" value="1"/>
</dbReference>
<feature type="compositionally biased region" description="Polar residues" evidence="1">
    <location>
        <begin position="10"/>
        <end position="21"/>
    </location>
</feature>
<evidence type="ECO:0000256" key="2">
    <source>
        <dbReference type="SAM" id="SignalP"/>
    </source>
</evidence>